<keyword evidence="4" id="KW-1185">Reference proteome</keyword>
<dbReference type="CDD" id="cd00093">
    <property type="entry name" value="HTH_XRE"/>
    <property type="match status" value="1"/>
</dbReference>
<proteinExistence type="predicted"/>
<dbReference type="RefSeq" id="WP_117612897.1">
    <property type="nucleotide sequence ID" value="NZ_QSVQ01000002.1"/>
</dbReference>
<protein>
    <submittedName>
        <fullName evidence="3">XRE family transcriptional regulator</fullName>
    </submittedName>
</protein>
<evidence type="ECO:0000313" key="4">
    <source>
        <dbReference type="Proteomes" id="UP000261055"/>
    </source>
</evidence>
<dbReference type="PANTHER" id="PTHR46558">
    <property type="entry name" value="TRACRIPTIONAL REGULATORY PROTEIN-RELATED-RELATED"/>
    <property type="match status" value="1"/>
</dbReference>
<dbReference type="InterPro" id="IPR001387">
    <property type="entry name" value="Cro/C1-type_HTH"/>
</dbReference>
<organism evidence="3 4">
    <name type="scientific">Dorea formicigenerans</name>
    <dbReference type="NCBI Taxonomy" id="39486"/>
    <lineage>
        <taxon>Bacteria</taxon>
        <taxon>Bacillati</taxon>
        <taxon>Bacillota</taxon>
        <taxon>Clostridia</taxon>
        <taxon>Lachnospirales</taxon>
        <taxon>Lachnospiraceae</taxon>
        <taxon>Dorea</taxon>
    </lineage>
</organism>
<gene>
    <name evidence="3" type="ORF">DXB12_02890</name>
</gene>
<evidence type="ECO:0000256" key="1">
    <source>
        <dbReference type="ARBA" id="ARBA00023125"/>
    </source>
</evidence>
<dbReference type="InterPro" id="IPR010982">
    <property type="entry name" value="Lambda_DNA-bd_dom_sf"/>
</dbReference>
<dbReference type="Gene3D" id="1.10.260.40">
    <property type="entry name" value="lambda repressor-like DNA-binding domains"/>
    <property type="match status" value="1"/>
</dbReference>
<dbReference type="SUPFAM" id="SSF47413">
    <property type="entry name" value="lambda repressor-like DNA-binding domains"/>
    <property type="match status" value="1"/>
</dbReference>
<keyword evidence="1" id="KW-0238">DNA-binding</keyword>
<dbReference type="GO" id="GO:0003677">
    <property type="term" value="F:DNA binding"/>
    <property type="evidence" value="ECO:0007669"/>
    <property type="project" value="UniProtKB-KW"/>
</dbReference>
<dbReference type="EMBL" id="QSVQ01000002">
    <property type="protein sequence ID" value="RGO54062.1"/>
    <property type="molecule type" value="Genomic_DNA"/>
</dbReference>
<comment type="caution">
    <text evidence="3">The sequence shown here is derived from an EMBL/GenBank/DDBJ whole genome shotgun (WGS) entry which is preliminary data.</text>
</comment>
<dbReference type="Proteomes" id="UP000261055">
    <property type="component" value="Unassembled WGS sequence"/>
</dbReference>
<dbReference type="Pfam" id="PF01381">
    <property type="entry name" value="HTH_3"/>
    <property type="match status" value="1"/>
</dbReference>
<dbReference type="PROSITE" id="PS50943">
    <property type="entry name" value="HTH_CROC1"/>
    <property type="match status" value="1"/>
</dbReference>
<sequence length="97" mass="11218">MYYDPMECGMRISKLRMECGKTQQQMADKLNISLDHYRALENGRRGGSLDLLIELAITFDISLDYLILGRVKYSDTERIQRELENIMSQIGQLKASL</sequence>
<evidence type="ECO:0000313" key="3">
    <source>
        <dbReference type="EMBL" id="RGO54062.1"/>
    </source>
</evidence>
<name>A0A3E5GWE6_9FIRM</name>
<feature type="domain" description="HTH cro/C1-type" evidence="2">
    <location>
        <begin position="12"/>
        <end position="66"/>
    </location>
</feature>
<dbReference type="SMART" id="SM00530">
    <property type="entry name" value="HTH_XRE"/>
    <property type="match status" value="1"/>
</dbReference>
<dbReference type="AlphaFoldDB" id="A0A3E5GWE6"/>
<evidence type="ECO:0000259" key="2">
    <source>
        <dbReference type="PROSITE" id="PS50943"/>
    </source>
</evidence>
<accession>A0A3E5GWE6</accession>
<reference evidence="3 4" key="1">
    <citation type="submission" date="2018-08" db="EMBL/GenBank/DDBJ databases">
        <title>A genome reference for cultivated species of the human gut microbiota.</title>
        <authorList>
            <person name="Zou Y."/>
            <person name="Xue W."/>
            <person name="Luo G."/>
        </authorList>
    </citation>
    <scope>NUCLEOTIDE SEQUENCE [LARGE SCALE GENOMIC DNA]</scope>
    <source>
        <strain evidence="3 4">OM02-12</strain>
    </source>
</reference>
<dbReference type="PANTHER" id="PTHR46558:SF11">
    <property type="entry name" value="HTH-TYPE TRANSCRIPTIONAL REGULATOR XRE"/>
    <property type="match status" value="1"/>
</dbReference>